<evidence type="ECO:0000259" key="3">
    <source>
        <dbReference type="PROSITE" id="PS51462"/>
    </source>
</evidence>
<evidence type="ECO:0000256" key="1">
    <source>
        <dbReference type="ARBA" id="ARBA00005582"/>
    </source>
</evidence>
<keyword evidence="2" id="KW-0378">Hydrolase</keyword>
<dbReference type="PANTHER" id="PTHR13994">
    <property type="entry name" value="NUDIX HYDROLASE RELATED"/>
    <property type="match status" value="1"/>
</dbReference>
<keyword evidence="5" id="KW-1185">Reference proteome</keyword>
<reference evidence="4" key="1">
    <citation type="submission" date="2021-01" db="EMBL/GenBank/DDBJ databases">
        <authorList>
            <consortium name="Genoscope - CEA"/>
            <person name="William W."/>
        </authorList>
    </citation>
    <scope>NUCLEOTIDE SEQUENCE</scope>
</reference>
<evidence type="ECO:0000313" key="5">
    <source>
        <dbReference type="Proteomes" id="UP000692954"/>
    </source>
</evidence>
<dbReference type="Pfam" id="PF18290">
    <property type="entry name" value="Nudix_hydro"/>
    <property type="match status" value="1"/>
</dbReference>
<dbReference type="EMBL" id="CAJJDN010000029">
    <property type="protein sequence ID" value="CAD8072420.1"/>
    <property type="molecule type" value="Genomic_DNA"/>
</dbReference>
<dbReference type="PROSITE" id="PS00893">
    <property type="entry name" value="NUDIX_BOX"/>
    <property type="match status" value="1"/>
</dbReference>
<feature type="domain" description="Nudix hydrolase" evidence="3">
    <location>
        <begin position="114"/>
        <end position="243"/>
    </location>
</feature>
<gene>
    <name evidence="4" type="ORF">PSON_ATCC_30995.1.T0290156</name>
</gene>
<name>A0A8S1LWL2_9CILI</name>
<protein>
    <recommendedName>
        <fullName evidence="3">Nudix hydrolase domain-containing protein</fullName>
    </recommendedName>
</protein>
<dbReference type="Proteomes" id="UP000692954">
    <property type="component" value="Unassembled WGS sequence"/>
</dbReference>
<dbReference type="InterPro" id="IPR040618">
    <property type="entry name" value="Pre-Nudix"/>
</dbReference>
<dbReference type="GO" id="GO:0035529">
    <property type="term" value="F:NADH pyrophosphatase activity"/>
    <property type="evidence" value="ECO:0007669"/>
    <property type="project" value="TreeGrafter"/>
</dbReference>
<dbReference type="Pfam" id="PF00293">
    <property type="entry name" value="NUDIX"/>
    <property type="match status" value="1"/>
</dbReference>
<accession>A0A8S1LWL2</accession>
<dbReference type="InterPro" id="IPR000086">
    <property type="entry name" value="NUDIX_hydrolase_dom"/>
</dbReference>
<dbReference type="CDD" id="cd04670">
    <property type="entry name" value="NUDIX_ASFGF2_Nudt6"/>
    <property type="match status" value="1"/>
</dbReference>
<dbReference type="PROSITE" id="PS51462">
    <property type="entry name" value="NUDIX"/>
    <property type="match status" value="1"/>
</dbReference>
<proteinExistence type="inferred from homology"/>
<dbReference type="PANTHER" id="PTHR13994:SF13">
    <property type="entry name" value="FI03680P"/>
    <property type="match status" value="1"/>
</dbReference>
<dbReference type="InterPro" id="IPR020084">
    <property type="entry name" value="NUDIX_hydrolase_CS"/>
</dbReference>
<evidence type="ECO:0000256" key="2">
    <source>
        <dbReference type="ARBA" id="ARBA00022801"/>
    </source>
</evidence>
<dbReference type="InterPro" id="IPR003293">
    <property type="entry name" value="Nudix_hydrolase6-like"/>
</dbReference>
<dbReference type="OrthoDB" id="438143at2759"/>
<comment type="caution">
    <text evidence="4">The sequence shown here is derived from an EMBL/GenBank/DDBJ whole genome shotgun (WGS) entry which is preliminary data.</text>
</comment>
<dbReference type="AlphaFoldDB" id="A0A8S1LWL2"/>
<dbReference type="FunFam" id="3.90.79.10:FF:000111">
    <property type="entry name" value="Hydrolase, NUDIX family protein"/>
    <property type="match status" value="1"/>
</dbReference>
<comment type="similarity">
    <text evidence="1">Belongs to the Nudix hydrolase family.</text>
</comment>
<dbReference type="GO" id="GO:0051287">
    <property type="term" value="F:NAD binding"/>
    <property type="evidence" value="ECO:0007669"/>
    <property type="project" value="TreeGrafter"/>
</dbReference>
<organism evidence="4 5">
    <name type="scientific">Paramecium sonneborni</name>
    <dbReference type="NCBI Taxonomy" id="65129"/>
    <lineage>
        <taxon>Eukaryota</taxon>
        <taxon>Sar</taxon>
        <taxon>Alveolata</taxon>
        <taxon>Ciliophora</taxon>
        <taxon>Intramacronucleata</taxon>
        <taxon>Oligohymenophorea</taxon>
        <taxon>Peniculida</taxon>
        <taxon>Parameciidae</taxon>
        <taxon>Paramecium</taxon>
    </lineage>
</organism>
<dbReference type="FunFam" id="3.40.630.30:FF:000191">
    <property type="entry name" value="Hydrolase, NUDIX family protein"/>
    <property type="match status" value="1"/>
</dbReference>
<sequence>MRKLMGAMLLANSYSKISNFDNIIIDSYKGCHIKSDLNKYIKDRGLFKQDLQELIGISKCNKNTSIWIELQKEQLGLAQTLIEEGFKMHRVAGDILQFSKWLGDGESRLPSQATHYVGVGGIVVKDNNVLLVQEKNGQRRGAWGTPGGLVDQKESIIEAVIREVKEETNLDCKVEDVLYFREMHDARFGKTDLYFAFKLQCLDEAQIKICEQELMDYRWVPIDQILDFLKKENQKTHVINFYKSVQERLVGQQYKYIKIEESQELYYGQMKYYAIFKPRF</sequence>
<dbReference type="GO" id="GO:0047631">
    <property type="term" value="F:ADP-ribose diphosphatase activity"/>
    <property type="evidence" value="ECO:0007669"/>
    <property type="project" value="TreeGrafter"/>
</dbReference>
<evidence type="ECO:0000313" key="4">
    <source>
        <dbReference type="EMBL" id="CAD8072420.1"/>
    </source>
</evidence>